<evidence type="ECO:0000313" key="1">
    <source>
        <dbReference type="EMBL" id="KAJ1609848.1"/>
    </source>
</evidence>
<protein>
    <submittedName>
        <fullName evidence="1">Uncharacterized protein</fullName>
    </submittedName>
</protein>
<dbReference type="AlphaFoldDB" id="A0A9D5DJB9"/>
<accession>A0A9D5DJB9</accession>
<sequence length="120" mass="14001">MNTKTRCREAVNDCVCKMMENMNRIIEQSQISTLEGTAYDSFLSSFSMKIQISKIVSLRQDTGTGTYLLDNHELDRRRMQQVAAEMTLNELLNDPGHKFDQVQMFKDYLSRMSKIDDFQM</sequence>
<organism evidence="1">
    <name type="scientific">Cryptosporidium canis</name>
    <dbReference type="NCBI Taxonomy" id="195482"/>
    <lineage>
        <taxon>Eukaryota</taxon>
        <taxon>Sar</taxon>
        <taxon>Alveolata</taxon>
        <taxon>Apicomplexa</taxon>
        <taxon>Conoidasida</taxon>
        <taxon>Coccidia</taxon>
        <taxon>Eucoccidiorida</taxon>
        <taxon>Eimeriorina</taxon>
        <taxon>Cryptosporidiidae</taxon>
        <taxon>Cryptosporidium</taxon>
    </lineage>
</organism>
<name>A0A9D5DJB9_9CRYT</name>
<gene>
    <name evidence="1" type="ORF">OJ253_1423</name>
</gene>
<dbReference type="EMBL" id="JAPCXC010000030">
    <property type="protein sequence ID" value="KAJ1609848.1"/>
    <property type="molecule type" value="Genomic_DNA"/>
</dbReference>
<comment type="caution">
    <text evidence="1">The sequence shown here is derived from an EMBL/GenBank/DDBJ whole genome shotgun (WGS) entry which is preliminary data.</text>
</comment>
<reference evidence="1" key="1">
    <citation type="submission" date="2022-10" db="EMBL/GenBank/DDBJ databases">
        <title>Adaptive evolution leads to modifications in subtelomeric GC content in a zoonotic Cryptosporidium species.</title>
        <authorList>
            <person name="Li J."/>
            <person name="Feng Y."/>
            <person name="Xiao L."/>
        </authorList>
    </citation>
    <scope>NUCLEOTIDE SEQUENCE</scope>
    <source>
        <strain evidence="1">33844</strain>
    </source>
</reference>
<dbReference type="OrthoDB" id="343164at2759"/>
<proteinExistence type="predicted"/>
<dbReference type="Proteomes" id="UP001067231">
    <property type="component" value="Unassembled WGS sequence"/>
</dbReference>